<comment type="caution">
    <text evidence="1">The sequence shown here is derived from an EMBL/GenBank/DDBJ whole genome shotgun (WGS) entry which is preliminary data.</text>
</comment>
<protein>
    <submittedName>
        <fullName evidence="1">Uncharacterized protein</fullName>
    </submittedName>
</protein>
<accession>Q0FVW3</accession>
<keyword evidence="2" id="KW-1185">Reference proteome</keyword>
<reference evidence="1 2" key="1">
    <citation type="journal article" date="2010" name="J. Bacteriol.">
        <title>Genome sequences of Pelagibaca bermudensis HTCC2601T and Maritimibacter alkaliphilus HTCC2654T, the type strains of two marine Roseobacter genera.</title>
        <authorList>
            <person name="Thrash J.C."/>
            <person name="Cho J.C."/>
            <person name="Ferriera S."/>
            <person name="Johnson J."/>
            <person name="Vergin K.L."/>
            <person name="Giovannoni S.J."/>
        </authorList>
    </citation>
    <scope>NUCLEOTIDE SEQUENCE [LARGE SCALE GENOMIC DNA]</scope>
    <source>
        <strain evidence="2">DSM 26914 / JCM 13377 / KCTC 12554 / HTCC2601</strain>
    </source>
</reference>
<evidence type="ECO:0000313" key="1">
    <source>
        <dbReference type="EMBL" id="EAU48789.1"/>
    </source>
</evidence>
<sequence length="33" mass="3855">MVSSATQRARPVFAVARRGTRLREQWLLVLRTQ</sequence>
<organism evidence="1 2">
    <name type="scientific">Salipiger bermudensis (strain DSM 26914 / JCM 13377 / KCTC 12554 / HTCC2601)</name>
    <name type="common">Pelagibaca bermudensis</name>
    <dbReference type="NCBI Taxonomy" id="314265"/>
    <lineage>
        <taxon>Bacteria</taxon>
        <taxon>Pseudomonadati</taxon>
        <taxon>Pseudomonadota</taxon>
        <taxon>Alphaproteobacteria</taxon>
        <taxon>Rhodobacterales</taxon>
        <taxon>Roseobacteraceae</taxon>
        <taxon>Salipiger</taxon>
    </lineage>
</organism>
<dbReference type="HOGENOM" id="CLU_3383152_0_0_5"/>
<proteinExistence type="predicted"/>
<gene>
    <name evidence="1" type="ORF">R2601_04413</name>
</gene>
<dbReference type="Proteomes" id="UP000006230">
    <property type="component" value="Unassembled WGS sequence"/>
</dbReference>
<name>Q0FVW3_SALBH</name>
<dbReference type="EMBL" id="AATQ01000001">
    <property type="protein sequence ID" value="EAU48789.1"/>
    <property type="molecule type" value="Genomic_DNA"/>
</dbReference>
<dbReference type="AlphaFoldDB" id="Q0FVW3"/>
<dbReference type="STRING" id="314265.R2601_04413"/>
<evidence type="ECO:0000313" key="2">
    <source>
        <dbReference type="Proteomes" id="UP000006230"/>
    </source>
</evidence>